<dbReference type="OrthoDB" id="9793390at2"/>
<dbReference type="AlphaFoldDB" id="A0A0A3I599"/>
<gene>
    <name evidence="7" type="ORF">CD29_13205</name>
</gene>
<protein>
    <submittedName>
        <fullName evidence="7">Lipoprotein</fullName>
    </submittedName>
</protein>
<dbReference type="eggNOG" id="COG0628">
    <property type="taxonomic scope" value="Bacteria"/>
</dbReference>
<evidence type="ECO:0000256" key="5">
    <source>
        <dbReference type="ARBA" id="ARBA00023136"/>
    </source>
</evidence>
<sequence length="362" mass="40287">MTKKVWFQVGVGLLLLLFIIKYTIEIHWIFNPLFIILQTIFVPLLIGGVLYYVTEPIQRLLEKRGMPRWGSIITIVLLLLGVFTGLALLIANPISTQISNLVKNAPFIGDKIMEATDFVIANKDSLPLQAQQMIDSVIDSIQGIAVAGSQMIVSFISGAVSATFTLILIPFFFIFMLKDHEKFAPQIYNVFTGERRRWVKETLSDIDNVLRNYVQGQVMISAILAVSIYIGYLLIRLDYSLLLAIFAFFMNMIPFIGPWISLAPAIVIALVQSPQDPLLVVWVCIITLVAQQVESNLITPNIMGEKLNIHPLTVISIVLAAGNIAGFIAIIIAIPTYAVIKAVVINIYEERKKIKEAATKSV</sequence>
<feature type="transmembrane region" description="Helical" evidence="6">
    <location>
        <begin position="72"/>
        <end position="91"/>
    </location>
</feature>
<comment type="similarity">
    <text evidence="2">Belongs to the autoinducer-2 exporter (AI-2E) (TC 2.A.86) family.</text>
</comment>
<evidence type="ECO:0000256" key="4">
    <source>
        <dbReference type="ARBA" id="ARBA00022989"/>
    </source>
</evidence>
<feature type="transmembrane region" description="Helical" evidence="6">
    <location>
        <begin position="241"/>
        <end position="270"/>
    </location>
</feature>
<evidence type="ECO:0000256" key="6">
    <source>
        <dbReference type="SAM" id="Phobius"/>
    </source>
</evidence>
<keyword evidence="3 6" id="KW-0812">Transmembrane</keyword>
<dbReference type="Pfam" id="PF01594">
    <property type="entry name" value="AI-2E_transport"/>
    <property type="match status" value="1"/>
</dbReference>
<evidence type="ECO:0000256" key="1">
    <source>
        <dbReference type="ARBA" id="ARBA00004141"/>
    </source>
</evidence>
<proteinExistence type="inferred from homology"/>
<feature type="transmembrane region" description="Helical" evidence="6">
    <location>
        <begin position="152"/>
        <end position="177"/>
    </location>
</feature>
<feature type="transmembrane region" description="Helical" evidence="6">
    <location>
        <begin position="5"/>
        <end position="24"/>
    </location>
</feature>
<dbReference type="PANTHER" id="PTHR21716:SF69">
    <property type="entry name" value="TRANSPORT PROTEIN YUBA-RELATED"/>
    <property type="match status" value="1"/>
</dbReference>
<keyword evidence="8" id="KW-1185">Reference proteome</keyword>
<feature type="transmembrane region" description="Helical" evidence="6">
    <location>
        <begin position="218"/>
        <end position="235"/>
    </location>
</feature>
<dbReference type="EMBL" id="JPVN01000015">
    <property type="protein sequence ID" value="KGR77843.1"/>
    <property type="molecule type" value="Genomic_DNA"/>
</dbReference>
<dbReference type="GO" id="GO:0016020">
    <property type="term" value="C:membrane"/>
    <property type="evidence" value="ECO:0007669"/>
    <property type="project" value="UniProtKB-SubCell"/>
</dbReference>
<feature type="transmembrane region" description="Helical" evidence="6">
    <location>
        <begin position="313"/>
        <end position="344"/>
    </location>
</feature>
<keyword evidence="5 6" id="KW-0472">Membrane</keyword>
<comment type="caution">
    <text evidence="7">The sequence shown here is derived from an EMBL/GenBank/DDBJ whole genome shotgun (WGS) entry which is preliminary data.</text>
</comment>
<evidence type="ECO:0000256" key="2">
    <source>
        <dbReference type="ARBA" id="ARBA00009773"/>
    </source>
</evidence>
<dbReference type="PANTHER" id="PTHR21716">
    <property type="entry name" value="TRANSMEMBRANE PROTEIN"/>
    <property type="match status" value="1"/>
</dbReference>
<dbReference type="Proteomes" id="UP000030416">
    <property type="component" value="Unassembled WGS sequence"/>
</dbReference>
<organism evidence="7 8">
    <name type="scientific">Ureibacillus manganicus DSM 26584</name>
    <dbReference type="NCBI Taxonomy" id="1384049"/>
    <lineage>
        <taxon>Bacteria</taxon>
        <taxon>Bacillati</taxon>
        <taxon>Bacillota</taxon>
        <taxon>Bacilli</taxon>
        <taxon>Bacillales</taxon>
        <taxon>Caryophanaceae</taxon>
        <taxon>Ureibacillus</taxon>
    </lineage>
</organism>
<comment type="subcellular location">
    <subcellularLocation>
        <location evidence="1">Membrane</location>
        <topology evidence="1">Multi-pass membrane protein</topology>
    </subcellularLocation>
</comment>
<dbReference type="STRING" id="1384049.CD29_13205"/>
<feature type="transmembrane region" description="Helical" evidence="6">
    <location>
        <begin position="30"/>
        <end position="52"/>
    </location>
</feature>
<evidence type="ECO:0000256" key="3">
    <source>
        <dbReference type="ARBA" id="ARBA00022692"/>
    </source>
</evidence>
<reference evidence="7 8" key="1">
    <citation type="submission" date="2014-02" db="EMBL/GenBank/DDBJ databases">
        <title>Draft genome sequence of Lysinibacillus manganicus DSM 26584T.</title>
        <authorList>
            <person name="Zhang F."/>
            <person name="Wang G."/>
            <person name="Zhang L."/>
        </authorList>
    </citation>
    <scope>NUCLEOTIDE SEQUENCE [LARGE SCALE GENOMIC DNA]</scope>
    <source>
        <strain evidence="7 8">DSM 26584</strain>
    </source>
</reference>
<keyword evidence="7" id="KW-0449">Lipoprotein</keyword>
<evidence type="ECO:0000313" key="7">
    <source>
        <dbReference type="EMBL" id="KGR77843.1"/>
    </source>
</evidence>
<dbReference type="InterPro" id="IPR002549">
    <property type="entry name" value="AI-2E-like"/>
</dbReference>
<dbReference type="RefSeq" id="WP_036187424.1">
    <property type="nucleotide sequence ID" value="NZ_AVDA01000015.1"/>
</dbReference>
<keyword evidence="4 6" id="KW-1133">Transmembrane helix</keyword>
<name>A0A0A3I599_9BACL</name>
<feature type="transmembrane region" description="Helical" evidence="6">
    <location>
        <begin position="277"/>
        <end position="293"/>
    </location>
</feature>
<dbReference type="GO" id="GO:0055085">
    <property type="term" value="P:transmembrane transport"/>
    <property type="evidence" value="ECO:0007669"/>
    <property type="project" value="TreeGrafter"/>
</dbReference>
<accession>A0A0A3I599</accession>
<evidence type="ECO:0000313" key="8">
    <source>
        <dbReference type="Proteomes" id="UP000030416"/>
    </source>
</evidence>